<dbReference type="Proteomes" id="UP001597045">
    <property type="component" value="Unassembled WGS sequence"/>
</dbReference>
<proteinExistence type="predicted"/>
<comment type="caution">
    <text evidence="1">The sequence shown here is derived from an EMBL/GenBank/DDBJ whole genome shotgun (WGS) entry which is preliminary data.</text>
</comment>
<gene>
    <name evidence="1" type="ORF">ACFQ1S_36110</name>
</gene>
<organism evidence="1 2">
    <name type="scientific">Kibdelosporangium lantanae</name>
    <dbReference type="NCBI Taxonomy" id="1497396"/>
    <lineage>
        <taxon>Bacteria</taxon>
        <taxon>Bacillati</taxon>
        <taxon>Actinomycetota</taxon>
        <taxon>Actinomycetes</taxon>
        <taxon>Pseudonocardiales</taxon>
        <taxon>Pseudonocardiaceae</taxon>
        <taxon>Kibdelosporangium</taxon>
    </lineage>
</organism>
<reference evidence="2" key="1">
    <citation type="journal article" date="2019" name="Int. J. Syst. Evol. Microbiol.">
        <title>The Global Catalogue of Microorganisms (GCM) 10K type strain sequencing project: providing services to taxonomists for standard genome sequencing and annotation.</title>
        <authorList>
            <consortium name="The Broad Institute Genomics Platform"/>
            <consortium name="The Broad Institute Genome Sequencing Center for Infectious Disease"/>
            <person name="Wu L."/>
            <person name="Ma J."/>
        </authorList>
    </citation>
    <scope>NUCLEOTIDE SEQUENCE [LARGE SCALE GENOMIC DNA]</scope>
    <source>
        <strain evidence="2">JCM 31486</strain>
    </source>
</reference>
<evidence type="ECO:0000313" key="2">
    <source>
        <dbReference type="Proteomes" id="UP001597045"/>
    </source>
</evidence>
<name>A0ABW3MM54_9PSEU</name>
<feature type="non-terminal residue" evidence="1">
    <location>
        <position position="89"/>
    </location>
</feature>
<sequence length="89" mass="10446">MLSRFDTREEYDRSEQWRRTCVEETEGLYHNWLHRAVSPEVMSRHMTVPYVSYWSFGEHLPVRQESSPGADQIGFALETIAAVVAHDFD</sequence>
<protein>
    <submittedName>
        <fullName evidence="1">Uncharacterized protein</fullName>
    </submittedName>
</protein>
<keyword evidence="2" id="KW-1185">Reference proteome</keyword>
<accession>A0ABW3MM54</accession>
<evidence type="ECO:0000313" key="1">
    <source>
        <dbReference type="EMBL" id="MFD1050570.1"/>
    </source>
</evidence>
<dbReference type="EMBL" id="JBHTIS010002936">
    <property type="protein sequence ID" value="MFD1050570.1"/>
    <property type="molecule type" value="Genomic_DNA"/>
</dbReference>